<evidence type="ECO:0000256" key="1">
    <source>
        <dbReference type="SAM" id="MobiDB-lite"/>
    </source>
</evidence>
<feature type="region of interest" description="Disordered" evidence="1">
    <location>
        <begin position="149"/>
        <end position="236"/>
    </location>
</feature>
<feature type="compositionally biased region" description="Gly residues" evidence="1">
    <location>
        <begin position="203"/>
        <end position="215"/>
    </location>
</feature>
<comment type="caution">
    <text evidence="3">The sequence shown here is derived from an EMBL/GenBank/DDBJ whole genome shotgun (WGS) entry which is preliminary data.</text>
</comment>
<reference evidence="3" key="2">
    <citation type="submission" date="2023-05" db="EMBL/GenBank/DDBJ databases">
        <authorList>
            <consortium name="Lawrence Berkeley National Laboratory"/>
            <person name="Steindorff A."/>
            <person name="Hensen N."/>
            <person name="Bonometti L."/>
            <person name="Westerberg I."/>
            <person name="Brannstrom I.O."/>
            <person name="Guillou S."/>
            <person name="Cros-Aarteil S."/>
            <person name="Calhoun S."/>
            <person name="Haridas S."/>
            <person name="Kuo A."/>
            <person name="Mondo S."/>
            <person name="Pangilinan J."/>
            <person name="Riley R."/>
            <person name="Labutti K."/>
            <person name="Andreopoulos B."/>
            <person name="Lipzen A."/>
            <person name="Chen C."/>
            <person name="Yanf M."/>
            <person name="Daum C."/>
            <person name="Ng V."/>
            <person name="Clum A."/>
            <person name="Ohm R."/>
            <person name="Martin F."/>
            <person name="Silar P."/>
            <person name="Natvig D."/>
            <person name="Lalanne C."/>
            <person name="Gautier V."/>
            <person name="Ament-Velasquez S.L."/>
            <person name="Kruys A."/>
            <person name="Hutchinson M.I."/>
            <person name="Powell A.J."/>
            <person name="Barry K."/>
            <person name="Miller A.N."/>
            <person name="Grigoriev I.V."/>
            <person name="Debuchy R."/>
            <person name="Gladieux P."/>
            <person name="Thoren M.H."/>
            <person name="Johannesson H."/>
        </authorList>
    </citation>
    <scope>NUCLEOTIDE SEQUENCE</scope>
    <source>
        <strain evidence="3">CBS 141.50</strain>
    </source>
</reference>
<dbReference type="RefSeq" id="XP_062636535.1">
    <property type="nucleotide sequence ID" value="XM_062780911.1"/>
</dbReference>
<dbReference type="EMBL" id="MU853589">
    <property type="protein sequence ID" value="KAK4143164.1"/>
    <property type="molecule type" value="Genomic_DNA"/>
</dbReference>
<protein>
    <submittedName>
        <fullName evidence="3">Uncharacterized protein</fullName>
    </submittedName>
</protein>
<keyword evidence="2" id="KW-0732">Signal</keyword>
<dbReference type="GeneID" id="87817524"/>
<reference evidence="3" key="1">
    <citation type="journal article" date="2023" name="Mol. Phylogenet. Evol.">
        <title>Genome-scale phylogeny and comparative genomics of the fungal order Sordariales.</title>
        <authorList>
            <person name="Hensen N."/>
            <person name="Bonometti L."/>
            <person name="Westerberg I."/>
            <person name="Brannstrom I.O."/>
            <person name="Guillou S."/>
            <person name="Cros-Aarteil S."/>
            <person name="Calhoun S."/>
            <person name="Haridas S."/>
            <person name="Kuo A."/>
            <person name="Mondo S."/>
            <person name="Pangilinan J."/>
            <person name="Riley R."/>
            <person name="LaButti K."/>
            <person name="Andreopoulos B."/>
            <person name="Lipzen A."/>
            <person name="Chen C."/>
            <person name="Yan M."/>
            <person name="Daum C."/>
            <person name="Ng V."/>
            <person name="Clum A."/>
            <person name="Steindorff A."/>
            <person name="Ohm R.A."/>
            <person name="Martin F."/>
            <person name="Silar P."/>
            <person name="Natvig D.O."/>
            <person name="Lalanne C."/>
            <person name="Gautier V."/>
            <person name="Ament-Velasquez S.L."/>
            <person name="Kruys A."/>
            <person name="Hutchinson M.I."/>
            <person name="Powell A.J."/>
            <person name="Barry K."/>
            <person name="Miller A.N."/>
            <person name="Grigoriev I.V."/>
            <person name="Debuchy R."/>
            <person name="Gladieux P."/>
            <person name="Hiltunen Thoren M."/>
            <person name="Johannesson H."/>
        </authorList>
    </citation>
    <scope>NUCLEOTIDE SEQUENCE</scope>
    <source>
        <strain evidence="3">CBS 141.50</strain>
    </source>
</reference>
<name>A0AAN6V2B1_9PEZI</name>
<evidence type="ECO:0000313" key="3">
    <source>
        <dbReference type="EMBL" id="KAK4143164.1"/>
    </source>
</evidence>
<sequence length="256" mass="24559">MRSHIILAGMASLMVPMASASTTCTSSNATPIEKYISDNGGGGSGGGGGGGGGFDVFLSYDPFAVLSNAVKHKRAATTPDARLANVANIILAPRDDGTGASATCADTEICLSVQTSPFCLDVTNGDFHDGQGTTGNALSGDYTLGDGRKGNLYRGPYPQPTAAGGGGSAAAQTTAVSGGDDSGDGSGNVSETAVPTPTPTPGTGAGTGGTGGGGASATQTGVAPAATTTKPNAGVSGQVDRMVMGGAAALLGVLLV</sequence>
<feature type="signal peptide" evidence="2">
    <location>
        <begin position="1"/>
        <end position="20"/>
    </location>
</feature>
<dbReference type="AlphaFoldDB" id="A0AAN6V2B1"/>
<feature type="chain" id="PRO_5042854091" evidence="2">
    <location>
        <begin position="21"/>
        <end position="256"/>
    </location>
</feature>
<gene>
    <name evidence="3" type="ORF">C8A04DRAFT_29181</name>
</gene>
<accession>A0AAN6V2B1</accession>
<keyword evidence="4" id="KW-1185">Reference proteome</keyword>
<proteinExistence type="predicted"/>
<dbReference type="Proteomes" id="UP001302676">
    <property type="component" value="Unassembled WGS sequence"/>
</dbReference>
<evidence type="ECO:0000313" key="4">
    <source>
        <dbReference type="Proteomes" id="UP001302676"/>
    </source>
</evidence>
<feature type="compositionally biased region" description="Low complexity" evidence="1">
    <location>
        <begin position="169"/>
        <end position="179"/>
    </location>
</feature>
<evidence type="ECO:0000256" key="2">
    <source>
        <dbReference type="SAM" id="SignalP"/>
    </source>
</evidence>
<organism evidence="3 4">
    <name type="scientific">Dichotomopilus funicola</name>
    <dbReference type="NCBI Taxonomy" id="1934379"/>
    <lineage>
        <taxon>Eukaryota</taxon>
        <taxon>Fungi</taxon>
        <taxon>Dikarya</taxon>
        <taxon>Ascomycota</taxon>
        <taxon>Pezizomycotina</taxon>
        <taxon>Sordariomycetes</taxon>
        <taxon>Sordariomycetidae</taxon>
        <taxon>Sordariales</taxon>
        <taxon>Chaetomiaceae</taxon>
        <taxon>Dichotomopilus</taxon>
    </lineage>
</organism>